<comment type="similarity">
    <text evidence="7">Belongs to the DHHC palmitoyltransferase family.</text>
</comment>
<evidence type="ECO:0000256" key="6">
    <source>
        <dbReference type="ARBA" id="ARBA00023315"/>
    </source>
</evidence>
<dbReference type="AlphaFoldDB" id="A0AAV2YNQ5"/>
<dbReference type="Pfam" id="PF01529">
    <property type="entry name" value="DHHC"/>
    <property type="match status" value="1"/>
</dbReference>
<evidence type="ECO:0000256" key="3">
    <source>
        <dbReference type="ARBA" id="ARBA00022692"/>
    </source>
</evidence>
<feature type="domain" description="Palmitoyltransferase DHHC" evidence="9">
    <location>
        <begin position="119"/>
        <end position="236"/>
    </location>
</feature>
<dbReference type="Proteomes" id="UP001146120">
    <property type="component" value="Unassembled WGS sequence"/>
</dbReference>
<keyword evidence="4 7" id="KW-1133">Transmembrane helix</keyword>
<dbReference type="PROSITE" id="PS51257">
    <property type="entry name" value="PROKAR_LIPOPROTEIN"/>
    <property type="match status" value="1"/>
</dbReference>
<feature type="region of interest" description="Disordered" evidence="8">
    <location>
        <begin position="246"/>
        <end position="265"/>
    </location>
</feature>
<evidence type="ECO:0000313" key="11">
    <source>
        <dbReference type="Proteomes" id="UP001146120"/>
    </source>
</evidence>
<dbReference type="GO" id="GO:0019706">
    <property type="term" value="F:protein-cysteine S-palmitoyltransferase activity"/>
    <property type="evidence" value="ECO:0007669"/>
    <property type="project" value="UniProtKB-EC"/>
</dbReference>
<proteinExistence type="inferred from homology"/>
<feature type="transmembrane region" description="Helical" evidence="7">
    <location>
        <begin position="197"/>
        <end position="219"/>
    </location>
</feature>
<sequence>MQRRRHGLQLPLHASQILAVVTLVLSCCVFYLFGVEELPADMQSFVRILFSVQCGVVAVLFLTISLFNPGHIAVIETDKLVLHGADDAMSKRAAKALKTEADAEAPSRYLQPSPSRRIKCSLCKVFVSTGTRHCGLCNKCIAGFDHHCVYLNTCIGSRNYPLFIGLLSCAILLIATQLTVTIYAIERLQHRDVGRAVLAGCLSVLPLLQLICLVILALFHTYISIKGVRTYEWINNFHRRHHRRSSASLSLDHGQGQRRSSSHGVLRDSMDLSMTTIAESEQTELDHDEMSEEMAAAKACEPIAMLVAPDERCSGVFDEHGENNLTQDGSTITIATTTTTAAS</sequence>
<keyword evidence="3 7" id="KW-0812">Transmembrane</keyword>
<dbReference type="EC" id="2.3.1.225" evidence="7"/>
<dbReference type="InterPro" id="IPR039859">
    <property type="entry name" value="PFA4/ZDH16/20/ERF2-like"/>
</dbReference>
<keyword evidence="11" id="KW-1185">Reference proteome</keyword>
<gene>
    <name evidence="10" type="ORF">N0F65_012682</name>
</gene>
<feature type="transmembrane region" description="Helical" evidence="7">
    <location>
        <begin position="45"/>
        <end position="67"/>
    </location>
</feature>
<dbReference type="GO" id="GO:0005794">
    <property type="term" value="C:Golgi apparatus"/>
    <property type="evidence" value="ECO:0007669"/>
    <property type="project" value="TreeGrafter"/>
</dbReference>
<feature type="transmembrane region" description="Helical" evidence="7">
    <location>
        <begin position="12"/>
        <end position="33"/>
    </location>
</feature>
<dbReference type="EMBL" id="DAKRPA010000236">
    <property type="protein sequence ID" value="DAZ94729.1"/>
    <property type="molecule type" value="Genomic_DNA"/>
</dbReference>
<reference evidence="10" key="2">
    <citation type="journal article" date="2023" name="Microbiol Resour">
        <title>Decontamination and Annotation of the Draft Genome Sequence of the Oomycete Lagenidium giganteum ARSEF 373.</title>
        <authorList>
            <person name="Morgan W.R."/>
            <person name="Tartar A."/>
        </authorList>
    </citation>
    <scope>NUCLEOTIDE SEQUENCE</scope>
    <source>
        <strain evidence="10">ARSEF 373</strain>
    </source>
</reference>
<dbReference type="InterPro" id="IPR001594">
    <property type="entry name" value="Palmitoyltrfase_DHHC"/>
</dbReference>
<protein>
    <recommendedName>
        <fullName evidence="7">Palmitoyltransferase</fullName>
        <ecNumber evidence="7">2.3.1.225</ecNumber>
    </recommendedName>
</protein>
<dbReference type="GO" id="GO:0016020">
    <property type="term" value="C:membrane"/>
    <property type="evidence" value="ECO:0007669"/>
    <property type="project" value="UniProtKB-SubCell"/>
</dbReference>
<keyword evidence="5 7" id="KW-0472">Membrane</keyword>
<dbReference type="PROSITE" id="PS50216">
    <property type="entry name" value="DHHC"/>
    <property type="match status" value="1"/>
</dbReference>
<organism evidence="10 11">
    <name type="scientific">Lagenidium giganteum</name>
    <dbReference type="NCBI Taxonomy" id="4803"/>
    <lineage>
        <taxon>Eukaryota</taxon>
        <taxon>Sar</taxon>
        <taxon>Stramenopiles</taxon>
        <taxon>Oomycota</taxon>
        <taxon>Peronosporomycetes</taxon>
        <taxon>Pythiales</taxon>
        <taxon>Pythiaceae</taxon>
    </lineage>
</organism>
<evidence type="ECO:0000256" key="1">
    <source>
        <dbReference type="ARBA" id="ARBA00004141"/>
    </source>
</evidence>
<evidence type="ECO:0000259" key="9">
    <source>
        <dbReference type="Pfam" id="PF01529"/>
    </source>
</evidence>
<feature type="transmembrane region" description="Helical" evidence="7">
    <location>
        <begin position="162"/>
        <end position="185"/>
    </location>
</feature>
<keyword evidence="2 7" id="KW-0808">Transferase</keyword>
<reference evidence="10" key="1">
    <citation type="submission" date="2022-11" db="EMBL/GenBank/DDBJ databases">
        <authorList>
            <person name="Morgan W.R."/>
            <person name="Tartar A."/>
        </authorList>
    </citation>
    <scope>NUCLEOTIDE SEQUENCE</scope>
    <source>
        <strain evidence="10">ARSEF 373</strain>
    </source>
</reference>
<dbReference type="GO" id="GO:0005783">
    <property type="term" value="C:endoplasmic reticulum"/>
    <property type="evidence" value="ECO:0007669"/>
    <property type="project" value="TreeGrafter"/>
</dbReference>
<dbReference type="GO" id="GO:0006612">
    <property type="term" value="P:protein targeting to membrane"/>
    <property type="evidence" value="ECO:0007669"/>
    <property type="project" value="TreeGrafter"/>
</dbReference>
<evidence type="ECO:0000313" key="10">
    <source>
        <dbReference type="EMBL" id="DAZ94729.1"/>
    </source>
</evidence>
<comment type="domain">
    <text evidence="7">The DHHC domain is required for palmitoyltransferase activity.</text>
</comment>
<evidence type="ECO:0000256" key="4">
    <source>
        <dbReference type="ARBA" id="ARBA00022989"/>
    </source>
</evidence>
<name>A0AAV2YNQ5_9STRA</name>
<evidence type="ECO:0000256" key="8">
    <source>
        <dbReference type="SAM" id="MobiDB-lite"/>
    </source>
</evidence>
<comment type="catalytic activity">
    <reaction evidence="7">
        <text>L-cysteinyl-[protein] + hexadecanoyl-CoA = S-hexadecanoyl-L-cysteinyl-[protein] + CoA</text>
        <dbReference type="Rhea" id="RHEA:36683"/>
        <dbReference type="Rhea" id="RHEA-COMP:10131"/>
        <dbReference type="Rhea" id="RHEA-COMP:11032"/>
        <dbReference type="ChEBI" id="CHEBI:29950"/>
        <dbReference type="ChEBI" id="CHEBI:57287"/>
        <dbReference type="ChEBI" id="CHEBI:57379"/>
        <dbReference type="ChEBI" id="CHEBI:74151"/>
        <dbReference type="EC" id="2.3.1.225"/>
    </reaction>
</comment>
<comment type="caution">
    <text evidence="10">The sequence shown here is derived from an EMBL/GenBank/DDBJ whole genome shotgun (WGS) entry which is preliminary data.</text>
</comment>
<comment type="subcellular location">
    <subcellularLocation>
        <location evidence="1">Membrane</location>
        <topology evidence="1">Multi-pass membrane protein</topology>
    </subcellularLocation>
</comment>
<accession>A0AAV2YNQ5</accession>
<dbReference type="PANTHER" id="PTHR22883">
    <property type="entry name" value="ZINC FINGER DHHC DOMAIN CONTAINING PROTEIN"/>
    <property type="match status" value="1"/>
</dbReference>
<evidence type="ECO:0000256" key="7">
    <source>
        <dbReference type="RuleBase" id="RU079119"/>
    </source>
</evidence>
<evidence type="ECO:0000256" key="2">
    <source>
        <dbReference type="ARBA" id="ARBA00022679"/>
    </source>
</evidence>
<keyword evidence="6 7" id="KW-0012">Acyltransferase</keyword>
<evidence type="ECO:0000256" key="5">
    <source>
        <dbReference type="ARBA" id="ARBA00023136"/>
    </source>
</evidence>